<keyword evidence="3" id="KW-1185">Reference proteome</keyword>
<feature type="chain" id="PRO_5007097787" description="DNA-binding protein" evidence="1">
    <location>
        <begin position="27"/>
        <end position="224"/>
    </location>
</feature>
<dbReference type="EMBL" id="LLZH01000294">
    <property type="protein sequence ID" value="KUL27773.1"/>
    <property type="molecule type" value="Genomic_DNA"/>
</dbReference>
<dbReference type="OrthoDB" id="4484973at2"/>
<dbReference type="Proteomes" id="UP000053244">
    <property type="component" value="Unassembled WGS sequence"/>
</dbReference>
<keyword evidence="1" id="KW-0732">Signal</keyword>
<protein>
    <recommendedName>
        <fullName evidence="4">DNA-binding protein</fullName>
    </recommendedName>
</protein>
<sequence length="224" mass="23482">MSVLQRCTLMLVLMLGSVGVAAPGSAATVRPRPMSIAHARTLPLGSVVTVSGTATTPSGWLESSSFDKGFGLQDHSAGIYVSTAVDPNIVPRDRVRVTGQLRESYGLLILVPADPTQVKVGGTGPAIRPVRLATGAVGEASEGRLVYVVATITQAPASDLPYGYKFLVDDGTGELTIFVSIQPDIDLSQLTVGKTVKITGFGSQFDTHYEIIPRFPSDIAILAS</sequence>
<evidence type="ECO:0008006" key="4">
    <source>
        <dbReference type="Google" id="ProtNLM"/>
    </source>
</evidence>
<comment type="caution">
    <text evidence="2">The sequence shown here is derived from an EMBL/GenBank/DDBJ whole genome shotgun (WGS) entry which is preliminary data.</text>
</comment>
<proteinExistence type="predicted"/>
<accession>A0A101JJ17</accession>
<evidence type="ECO:0000313" key="3">
    <source>
        <dbReference type="Proteomes" id="UP000053244"/>
    </source>
</evidence>
<organism evidence="2 3">
    <name type="scientific">Actinoplanes awajinensis subsp. mycoplanecinus</name>
    <dbReference type="NCBI Taxonomy" id="135947"/>
    <lineage>
        <taxon>Bacteria</taxon>
        <taxon>Bacillati</taxon>
        <taxon>Actinomycetota</taxon>
        <taxon>Actinomycetes</taxon>
        <taxon>Micromonosporales</taxon>
        <taxon>Micromonosporaceae</taxon>
        <taxon>Actinoplanes</taxon>
    </lineage>
</organism>
<evidence type="ECO:0000313" key="2">
    <source>
        <dbReference type="EMBL" id="KUL27773.1"/>
    </source>
</evidence>
<dbReference type="AlphaFoldDB" id="A0A101JJ17"/>
<evidence type="ECO:0000256" key="1">
    <source>
        <dbReference type="SAM" id="SignalP"/>
    </source>
</evidence>
<feature type="signal peptide" evidence="1">
    <location>
        <begin position="1"/>
        <end position="26"/>
    </location>
</feature>
<name>A0A101JJ17_9ACTN</name>
<gene>
    <name evidence="2" type="ORF">ADL15_33580</name>
</gene>
<reference evidence="2 3" key="1">
    <citation type="submission" date="2015-10" db="EMBL/GenBank/DDBJ databases">
        <authorList>
            <person name="Gilbert D.G."/>
        </authorList>
    </citation>
    <scope>NUCLEOTIDE SEQUENCE [LARGE SCALE GENOMIC DNA]</scope>
    <source>
        <strain evidence="2 3">NRRL B-16712</strain>
    </source>
</reference>